<dbReference type="PROSITE" id="PS51257">
    <property type="entry name" value="PROKAR_LIPOPROTEIN"/>
    <property type="match status" value="1"/>
</dbReference>
<name>A0A095SR83_9FLAO</name>
<dbReference type="Gene3D" id="1.10.287.470">
    <property type="entry name" value="Helix hairpin bin"/>
    <property type="match status" value="1"/>
</dbReference>
<dbReference type="InterPro" id="IPR058792">
    <property type="entry name" value="Beta-barrel_RND_2"/>
</dbReference>
<dbReference type="Proteomes" id="UP000029554">
    <property type="component" value="Unassembled WGS sequence"/>
</dbReference>
<dbReference type="Pfam" id="PF25917">
    <property type="entry name" value="BSH_RND"/>
    <property type="match status" value="1"/>
</dbReference>
<dbReference type="InterPro" id="IPR058625">
    <property type="entry name" value="MdtA-like_BSH"/>
</dbReference>
<dbReference type="Gene3D" id="2.40.50.100">
    <property type="match status" value="1"/>
</dbReference>
<sequence length="365" mass="40733">MRKEYLIVVIVMYLFFAACSDKQNDAQVQRKDITEMVFASGMLEADNQYNLTAQTDGHLIQMNFEEGTLVTKGQVIAVIDNNQNIINAESAGQLHTIASNNTLSSAPALQEIKANIIAATAKVKLDEQQLERYKRLYASNSVSRTEYDNIQLSLTNSQSNLKALKEQYGNQQISANQQEIVQRYASKVSNVLENQNKITAINTGKVYVKKKQLGDYVRKGDVIAIIGNPSVIYAKLNVDETIMSKLKKGQTVMIKLNTNKTKVYKASITQILPAFDETSRSFIVKAYFDKKLDLNITGTQLEANIMIGTKKNALVIPLAYLNYGNKVMLKEDSKMITVKTGIVSNEWVEIISGLEVGQTIIKEEP</sequence>
<dbReference type="PANTHER" id="PTHR30469:SF33">
    <property type="entry name" value="SLR1207 PROTEIN"/>
    <property type="match status" value="1"/>
</dbReference>
<evidence type="ECO:0000259" key="2">
    <source>
        <dbReference type="Pfam" id="PF25954"/>
    </source>
</evidence>
<dbReference type="SUPFAM" id="SSF111369">
    <property type="entry name" value="HlyD-like secretion proteins"/>
    <property type="match status" value="1"/>
</dbReference>
<dbReference type="GO" id="GO:1990281">
    <property type="term" value="C:efflux pump complex"/>
    <property type="evidence" value="ECO:0007669"/>
    <property type="project" value="TreeGrafter"/>
</dbReference>
<dbReference type="AlphaFoldDB" id="A0A095SR83"/>
<evidence type="ECO:0000259" key="1">
    <source>
        <dbReference type="Pfam" id="PF25917"/>
    </source>
</evidence>
<dbReference type="Pfam" id="PF25954">
    <property type="entry name" value="Beta-barrel_RND_2"/>
    <property type="match status" value="1"/>
</dbReference>
<dbReference type="eggNOG" id="COG0845">
    <property type="taxonomic scope" value="Bacteria"/>
</dbReference>
<protein>
    <submittedName>
        <fullName evidence="3">Transporter</fullName>
    </submittedName>
</protein>
<organism evidence="3 4">
    <name type="scientific">Flavobacterium aquatile LMG 4008 = ATCC 11947</name>
    <dbReference type="NCBI Taxonomy" id="1453498"/>
    <lineage>
        <taxon>Bacteria</taxon>
        <taxon>Pseudomonadati</taxon>
        <taxon>Bacteroidota</taxon>
        <taxon>Flavobacteriia</taxon>
        <taxon>Flavobacteriales</taxon>
        <taxon>Flavobacteriaceae</taxon>
        <taxon>Flavobacterium</taxon>
    </lineage>
</organism>
<dbReference type="GO" id="GO:0015562">
    <property type="term" value="F:efflux transmembrane transporter activity"/>
    <property type="evidence" value="ECO:0007669"/>
    <property type="project" value="TreeGrafter"/>
</dbReference>
<dbReference type="STRING" id="1453498.LG45_15710"/>
<feature type="domain" description="CusB-like beta-barrel" evidence="2">
    <location>
        <begin position="235"/>
        <end position="286"/>
    </location>
</feature>
<dbReference type="Gene3D" id="2.40.30.170">
    <property type="match status" value="1"/>
</dbReference>
<proteinExistence type="predicted"/>
<dbReference type="RefSeq" id="WP_035128786.1">
    <property type="nucleotide sequence ID" value="NZ_JRHH01000006.1"/>
</dbReference>
<dbReference type="Gene3D" id="2.40.420.20">
    <property type="match status" value="1"/>
</dbReference>
<gene>
    <name evidence="3" type="ORF">LG45_15710</name>
</gene>
<evidence type="ECO:0000313" key="4">
    <source>
        <dbReference type="Proteomes" id="UP000029554"/>
    </source>
</evidence>
<accession>A0A095SR83</accession>
<feature type="domain" description="Multidrug resistance protein MdtA-like barrel-sandwich hybrid" evidence="1">
    <location>
        <begin position="49"/>
        <end position="225"/>
    </location>
</feature>
<dbReference type="OrthoDB" id="869610at2"/>
<dbReference type="EMBL" id="JRHH01000006">
    <property type="protein sequence ID" value="KGD66874.1"/>
    <property type="molecule type" value="Genomic_DNA"/>
</dbReference>
<comment type="caution">
    <text evidence="3">The sequence shown here is derived from an EMBL/GenBank/DDBJ whole genome shotgun (WGS) entry which is preliminary data.</text>
</comment>
<reference evidence="3 4" key="1">
    <citation type="submission" date="2014-09" db="EMBL/GenBank/DDBJ databases">
        <title>Whole Genome Shotgun of Flavobacterium aquatile LMG 4008.</title>
        <authorList>
            <person name="Gale A.N."/>
            <person name="Pipes S.E."/>
            <person name="Newman J.D."/>
        </authorList>
    </citation>
    <scope>NUCLEOTIDE SEQUENCE [LARGE SCALE GENOMIC DNA]</scope>
    <source>
        <strain evidence="3 4">LMG 4008</strain>
    </source>
</reference>
<evidence type="ECO:0000313" key="3">
    <source>
        <dbReference type="EMBL" id="KGD66874.1"/>
    </source>
</evidence>
<dbReference type="PANTHER" id="PTHR30469">
    <property type="entry name" value="MULTIDRUG RESISTANCE PROTEIN MDTA"/>
    <property type="match status" value="1"/>
</dbReference>
<keyword evidence="4" id="KW-1185">Reference proteome</keyword>